<proteinExistence type="predicted"/>
<dbReference type="PANTHER" id="PTHR21363">
    <property type="entry name" value="PREPHENATE DEHYDROGENASE"/>
    <property type="match status" value="1"/>
</dbReference>
<name>A0A2I1NBV3_9BACT</name>
<keyword evidence="1 3" id="KW-0560">Oxidoreductase</keyword>
<sequence length="276" mass="30871">MKIGIIGLGLIGGSVGLCLRDMKLIDRVYGSDISKENESLALNLGLVDEIITFDKMKEICDVIFLAIPVEAIVETLQNLKDIKNTTTIIELGSTKEKIISSCPKEIRANLVAAHPMAGTENSGPKAAFKTLLQKAVVVICNDDDTANLHAKRAIEIFSYAGMKIVFMDAKKHDHHVALISHLPHVISYSLVNSVLKEENKRNIINLAGGSFSDVSRIAKSSPEMWSDIFKQNKENVLNSINSFKKELDFCQNLIEDEKWQELTRWLYEARIIRDFL</sequence>
<dbReference type="GO" id="GO:0070403">
    <property type="term" value="F:NAD+ binding"/>
    <property type="evidence" value="ECO:0007669"/>
    <property type="project" value="InterPro"/>
</dbReference>
<dbReference type="Pfam" id="PF20463">
    <property type="entry name" value="PDH_C"/>
    <property type="match status" value="1"/>
</dbReference>
<dbReference type="PANTHER" id="PTHR21363:SF0">
    <property type="entry name" value="PREPHENATE DEHYDROGENASE [NADP(+)]"/>
    <property type="match status" value="1"/>
</dbReference>
<dbReference type="RefSeq" id="WP_101636376.1">
    <property type="nucleotide sequence ID" value="NZ_PKHU01000001.1"/>
</dbReference>
<feature type="domain" description="Prephenate/arogenate dehydrogenase" evidence="2">
    <location>
        <begin position="1"/>
        <end position="276"/>
    </location>
</feature>
<dbReference type="EMBL" id="PKHU01000001">
    <property type="protein sequence ID" value="PKZ29877.1"/>
    <property type="molecule type" value="Genomic_DNA"/>
</dbReference>
<protein>
    <submittedName>
        <fullName evidence="3">Prephenate dehydrogenase</fullName>
        <ecNumber evidence="3">1.3.1.12</ecNumber>
    </submittedName>
</protein>
<dbReference type="FunFam" id="1.10.3660.10:FF:000003">
    <property type="entry name" value="Prephenate dehydrogenase"/>
    <property type="match status" value="1"/>
</dbReference>
<evidence type="ECO:0000313" key="4">
    <source>
        <dbReference type="Proteomes" id="UP000234639"/>
    </source>
</evidence>
<dbReference type="InterPro" id="IPR046826">
    <property type="entry name" value="PDH_N"/>
</dbReference>
<dbReference type="NCBIfam" id="NF006307">
    <property type="entry name" value="PRK08507.1"/>
    <property type="match status" value="1"/>
</dbReference>
<dbReference type="Pfam" id="PF02153">
    <property type="entry name" value="PDH_N"/>
    <property type="match status" value="1"/>
</dbReference>
<dbReference type="SUPFAM" id="SSF51735">
    <property type="entry name" value="NAD(P)-binding Rossmann-fold domains"/>
    <property type="match status" value="1"/>
</dbReference>
<dbReference type="EC" id="1.3.1.12" evidence="3"/>
<dbReference type="InterPro" id="IPR036291">
    <property type="entry name" value="NAD(P)-bd_dom_sf"/>
</dbReference>
<dbReference type="GO" id="GO:0004665">
    <property type="term" value="F:prephenate dehydrogenase (NADP+) activity"/>
    <property type="evidence" value="ECO:0007669"/>
    <property type="project" value="InterPro"/>
</dbReference>
<comment type="caution">
    <text evidence="3">The sequence shown here is derived from an EMBL/GenBank/DDBJ whole genome shotgun (WGS) entry which is preliminary data.</text>
</comment>
<reference evidence="3 4" key="1">
    <citation type="submission" date="2017-12" db="EMBL/GenBank/DDBJ databases">
        <title>Phylogenetic diversity of female urinary microbiome.</title>
        <authorList>
            <person name="Thomas-White K."/>
            <person name="Wolfe A.J."/>
        </authorList>
    </citation>
    <scope>NUCLEOTIDE SEQUENCE [LARGE SCALE GENOMIC DNA]</scope>
    <source>
        <strain evidence="3 4">UMB0112</strain>
    </source>
</reference>
<organism evidence="3 4">
    <name type="scientific">Campylobacter ureolyticus</name>
    <dbReference type="NCBI Taxonomy" id="827"/>
    <lineage>
        <taxon>Bacteria</taxon>
        <taxon>Pseudomonadati</taxon>
        <taxon>Campylobacterota</taxon>
        <taxon>Epsilonproteobacteria</taxon>
        <taxon>Campylobacterales</taxon>
        <taxon>Campylobacteraceae</taxon>
        <taxon>Campylobacter</taxon>
    </lineage>
</organism>
<dbReference type="Gene3D" id="1.10.3660.10">
    <property type="entry name" value="6-phosphogluconate dehydrogenase C-terminal like domain"/>
    <property type="match status" value="1"/>
</dbReference>
<dbReference type="InterPro" id="IPR050812">
    <property type="entry name" value="Preph/Arog_dehydrog"/>
</dbReference>
<dbReference type="GO" id="GO:0006571">
    <property type="term" value="P:tyrosine biosynthetic process"/>
    <property type="evidence" value="ECO:0007669"/>
    <property type="project" value="InterPro"/>
</dbReference>
<dbReference type="InterPro" id="IPR003099">
    <property type="entry name" value="Prephen_DH"/>
</dbReference>
<gene>
    <name evidence="3" type="ORF">CYJ41_00085</name>
</gene>
<dbReference type="SUPFAM" id="SSF48179">
    <property type="entry name" value="6-phosphogluconate dehydrogenase C-terminal domain-like"/>
    <property type="match status" value="1"/>
</dbReference>
<dbReference type="AlphaFoldDB" id="A0A2I1NBV3"/>
<evidence type="ECO:0000259" key="2">
    <source>
        <dbReference type="PROSITE" id="PS51176"/>
    </source>
</evidence>
<dbReference type="Gene3D" id="3.40.50.720">
    <property type="entry name" value="NAD(P)-binding Rossmann-like Domain"/>
    <property type="match status" value="1"/>
</dbReference>
<accession>A0A2I1NBV3</accession>
<dbReference type="InterPro" id="IPR046825">
    <property type="entry name" value="PDH_C"/>
</dbReference>
<dbReference type="PROSITE" id="PS51176">
    <property type="entry name" value="PDH_ADH"/>
    <property type="match status" value="1"/>
</dbReference>
<dbReference type="Proteomes" id="UP000234639">
    <property type="component" value="Unassembled WGS sequence"/>
</dbReference>
<evidence type="ECO:0000313" key="3">
    <source>
        <dbReference type="EMBL" id="PKZ29877.1"/>
    </source>
</evidence>
<evidence type="ECO:0000256" key="1">
    <source>
        <dbReference type="ARBA" id="ARBA00023002"/>
    </source>
</evidence>
<dbReference type="GO" id="GO:0008977">
    <property type="term" value="F:prephenate dehydrogenase (NAD+) activity"/>
    <property type="evidence" value="ECO:0007669"/>
    <property type="project" value="UniProtKB-EC"/>
</dbReference>
<dbReference type="InterPro" id="IPR008927">
    <property type="entry name" value="6-PGluconate_DH-like_C_sf"/>
</dbReference>